<dbReference type="AlphaFoldDB" id="A0A7N6FA88"/>
<evidence type="ECO:0000256" key="1">
    <source>
        <dbReference type="ARBA" id="ARBA00022729"/>
    </source>
</evidence>
<keyword evidence="1" id="KW-0732">Signal</keyword>
<proteinExistence type="predicted"/>
<dbReference type="InParanoid" id="A0A7N6FA88"/>
<dbReference type="GO" id="GO:0004888">
    <property type="term" value="F:transmembrane signaling receptor activity"/>
    <property type="evidence" value="ECO:0007669"/>
    <property type="project" value="TreeGrafter"/>
</dbReference>
<accession>A0A7N6FA88</accession>
<dbReference type="InterPro" id="IPR013783">
    <property type="entry name" value="Ig-like_fold"/>
</dbReference>
<sequence>MKTLELLMILVHGVSVLLLSGLTVSEVFLNVSPNRLQFFIRESLSLICVENGRLVEGWTVMKHGGGHNLCRPGLRDFGTMNGSSVFLSDLGDKDTSFYWCEDKDGQMSEYTTIRIEDHAILDIPALPVLTGSDLTLRCKMRNGSTIPAFFYINGSLSAAEPKEEFKISNVQKSDEGAYSCTLVTYGRSPMSFLRVRDPPSAAPPPPPPPLQLQVSLNVTPNLQQFFGRGPAVSVSCLKDGKTVEGWTVKRTIENKTLACGAYCSMSERFIGSACVLNTYMIFTGVYWCESRTGLKSDQATITITGGDLILEIPALPVLTGSDVTLRCRNRNGETVSAYFFKNNL</sequence>
<evidence type="ECO:0000256" key="2">
    <source>
        <dbReference type="ARBA" id="ARBA00023157"/>
    </source>
</evidence>
<dbReference type="GO" id="GO:0007166">
    <property type="term" value="P:cell surface receptor signaling pathway"/>
    <property type="evidence" value="ECO:0007669"/>
    <property type="project" value="TreeGrafter"/>
</dbReference>
<dbReference type="Ensembl" id="ENSATET00000055168.2">
    <property type="protein sequence ID" value="ENSATEP00000046707.2"/>
    <property type="gene ID" value="ENSATEG00000028133.2"/>
</dbReference>
<dbReference type="InterPro" id="IPR050488">
    <property type="entry name" value="Ig_Fc_receptor"/>
</dbReference>
<dbReference type="PANTHER" id="PTHR11481">
    <property type="entry name" value="IMMUNOGLOBULIN FC RECEPTOR"/>
    <property type="match status" value="1"/>
</dbReference>
<evidence type="ECO:0000313" key="4">
    <source>
        <dbReference type="Proteomes" id="UP000265040"/>
    </source>
</evidence>
<evidence type="ECO:0008006" key="5">
    <source>
        <dbReference type="Google" id="ProtNLM"/>
    </source>
</evidence>
<dbReference type="Proteomes" id="UP000265040">
    <property type="component" value="Chromosome 18"/>
</dbReference>
<reference evidence="3" key="3">
    <citation type="submission" date="2025-09" db="UniProtKB">
        <authorList>
            <consortium name="Ensembl"/>
        </authorList>
    </citation>
    <scope>IDENTIFICATION</scope>
</reference>
<protein>
    <recommendedName>
        <fullName evidence="5">Ig-like domain-containing protein</fullName>
    </recommendedName>
</protein>
<dbReference type="GO" id="GO:0009897">
    <property type="term" value="C:external side of plasma membrane"/>
    <property type="evidence" value="ECO:0007669"/>
    <property type="project" value="TreeGrafter"/>
</dbReference>
<evidence type="ECO:0000313" key="3">
    <source>
        <dbReference type="Ensembl" id="ENSATEP00000046707.2"/>
    </source>
</evidence>
<reference evidence="3" key="2">
    <citation type="submission" date="2025-08" db="UniProtKB">
        <authorList>
            <consortium name="Ensembl"/>
        </authorList>
    </citation>
    <scope>IDENTIFICATION</scope>
</reference>
<dbReference type="GeneTree" id="ENSGT00940000175251"/>
<keyword evidence="4" id="KW-1185">Reference proteome</keyword>
<dbReference type="Gene3D" id="2.60.40.10">
    <property type="entry name" value="Immunoglobulins"/>
    <property type="match status" value="1"/>
</dbReference>
<name>A0A7N6FA88_ANATE</name>
<dbReference type="PANTHER" id="PTHR11481:SF64">
    <property type="entry name" value="FC RECEPTOR-LIKE PROTEIN 4"/>
    <property type="match status" value="1"/>
</dbReference>
<dbReference type="GO" id="GO:0006955">
    <property type="term" value="P:immune response"/>
    <property type="evidence" value="ECO:0007669"/>
    <property type="project" value="TreeGrafter"/>
</dbReference>
<organism evidence="3 4">
    <name type="scientific">Anabas testudineus</name>
    <name type="common">Climbing perch</name>
    <name type="synonym">Anthias testudineus</name>
    <dbReference type="NCBI Taxonomy" id="64144"/>
    <lineage>
        <taxon>Eukaryota</taxon>
        <taxon>Metazoa</taxon>
        <taxon>Chordata</taxon>
        <taxon>Craniata</taxon>
        <taxon>Vertebrata</taxon>
        <taxon>Euteleostomi</taxon>
        <taxon>Actinopterygii</taxon>
        <taxon>Neopterygii</taxon>
        <taxon>Teleostei</taxon>
        <taxon>Neoteleostei</taxon>
        <taxon>Acanthomorphata</taxon>
        <taxon>Anabantaria</taxon>
        <taxon>Anabantiformes</taxon>
        <taxon>Anabantoidei</taxon>
        <taxon>Anabantidae</taxon>
        <taxon>Anabas</taxon>
    </lineage>
</organism>
<dbReference type="InterPro" id="IPR036179">
    <property type="entry name" value="Ig-like_dom_sf"/>
</dbReference>
<reference evidence="3" key="1">
    <citation type="submission" date="2021-04" db="EMBL/GenBank/DDBJ databases">
        <authorList>
            <consortium name="Wellcome Sanger Institute Data Sharing"/>
        </authorList>
    </citation>
    <scope>NUCLEOTIDE SEQUENCE [LARGE SCALE GENOMIC DNA]</scope>
</reference>
<dbReference type="SUPFAM" id="SSF48726">
    <property type="entry name" value="Immunoglobulin"/>
    <property type="match status" value="1"/>
</dbReference>
<keyword evidence="2" id="KW-1015">Disulfide bond</keyword>